<evidence type="ECO:0000256" key="2">
    <source>
        <dbReference type="SAM" id="Phobius"/>
    </source>
</evidence>
<feature type="region of interest" description="Disordered" evidence="1">
    <location>
        <begin position="99"/>
        <end position="159"/>
    </location>
</feature>
<proteinExistence type="predicted"/>
<reference evidence="3" key="1">
    <citation type="submission" date="2013-10" db="EMBL/GenBank/DDBJ databases">
        <title>Genomic analysis of the causative agents of coccidiosis in chickens.</title>
        <authorList>
            <person name="Reid A.J."/>
            <person name="Blake D."/>
            <person name="Billington K."/>
            <person name="Browne H."/>
            <person name="Dunn M."/>
            <person name="Hung S."/>
            <person name="Kawahara F."/>
            <person name="Miranda-Saavedra D."/>
            <person name="Mourier T."/>
            <person name="Nagra H."/>
            <person name="Otto T.D."/>
            <person name="Rawlings N."/>
            <person name="Sanchez A."/>
            <person name="Sanders M."/>
            <person name="Subramaniam C."/>
            <person name="Tay Y."/>
            <person name="Dear P."/>
            <person name="Doerig C."/>
            <person name="Gruber A."/>
            <person name="Parkinson J."/>
            <person name="Shirley M."/>
            <person name="Wan K.L."/>
            <person name="Berriman M."/>
            <person name="Tomley F."/>
            <person name="Pain A."/>
        </authorList>
    </citation>
    <scope>NUCLEOTIDE SEQUENCE [LARGE SCALE GENOMIC DNA]</scope>
    <source>
        <strain evidence="3">Houghton</strain>
    </source>
</reference>
<dbReference type="VEuPathDB" id="ToxoDB:EPH_0033780"/>
<keyword evidence="2" id="KW-0472">Membrane</keyword>
<feature type="region of interest" description="Disordered" evidence="1">
    <location>
        <begin position="20"/>
        <end position="45"/>
    </location>
</feature>
<accession>U6G2R8</accession>
<keyword evidence="2" id="KW-1133">Transmembrane helix</keyword>
<organism evidence="3 4">
    <name type="scientific">Eimeria praecox</name>
    <dbReference type="NCBI Taxonomy" id="51316"/>
    <lineage>
        <taxon>Eukaryota</taxon>
        <taxon>Sar</taxon>
        <taxon>Alveolata</taxon>
        <taxon>Apicomplexa</taxon>
        <taxon>Conoidasida</taxon>
        <taxon>Coccidia</taxon>
        <taxon>Eucoccidiorida</taxon>
        <taxon>Eimeriorina</taxon>
        <taxon>Eimeriidae</taxon>
        <taxon>Eimeria</taxon>
    </lineage>
</organism>
<evidence type="ECO:0008006" key="5">
    <source>
        <dbReference type="Google" id="ProtNLM"/>
    </source>
</evidence>
<feature type="transmembrane region" description="Helical" evidence="2">
    <location>
        <begin position="53"/>
        <end position="75"/>
    </location>
</feature>
<evidence type="ECO:0000313" key="3">
    <source>
        <dbReference type="EMBL" id="CDI74475.1"/>
    </source>
</evidence>
<keyword evidence="2" id="KW-0812">Transmembrane</keyword>
<name>U6G2R8_9EIME</name>
<gene>
    <name evidence="3" type="ORF">EPH_0033780</name>
</gene>
<keyword evidence="4" id="KW-1185">Reference proteome</keyword>
<protein>
    <recommendedName>
        <fullName evidence="5">Transmembrane protein</fullName>
    </recommendedName>
</protein>
<dbReference type="OrthoDB" id="348276at2759"/>
<dbReference type="EMBL" id="HG690378">
    <property type="protein sequence ID" value="CDI74475.1"/>
    <property type="molecule type" value="Genomic_DNA"/>
</dbReference>
<dbReference type="Proteomes" id="UP000018201">
    <property type="component" value="Unassembled WGS sequence"/>
</dbReference>
<dbReference type="AlphaFoldDB" id="U6G2R8"/>
<sequence>MNSLSTEQLSAADIRAMVGGEDRLDSRTTPKGHWQATDGRPSSLLRPARNKRFASSFVHLVGVTIASLAAVYLLLRCFEHTVLSHGQGAAARLLATGRNNPEDECTRSEKEQDSGKEPEDNEHRTLSTGLEGIPDEPGTSTALTPPAPDYAGAPWGESGAAIEGGEEAVYDEPVRELTEEQERWAQAAEWYPKGMKGAAEPKTWTGEGGRHPDAVAMGEAQGKEGVWTGEEGRYPDGVEGARGQEASLMQWQWERPKERRECGLEKREGILTEWRELEDRRQCGWGKMGRILQQWEALQKQRQVGWEKRDGILVQRAGLQEQRQCACKERERMVEQ</sequence>
<evidence type="ECO:0000256" key="1">
    <source>
        <dbReference type="SAM" id="MobiDB-lite"/>
    </source>
</evidence>
<evidence type="ECO:0000313" key="4">
    <source>
        <dbReference type="Proteomes" id="UP000018201"/>
    </source>
</evidence>
<reference evidence="3" key="2">
    <citation type="submission" date="2013-10" db="EMBL/GenBank/DDBJ databases">
        <authorList>
            <person name="Aslett M."/>
        </authorList>
    </citation>
    <scope>NUCLEOTIDE SEQUENCE [LARGE SCALE GENOMIC DNA]</scope>
    <source>
        <strain evidence="3">Houghton</strain>
    </source>
</reference>
<feature type="region of interest" description="Disordered" evidence="1">
    <location>
        <begin position="222"/>
        <end position="243"/>
    </location>
</feature>
<feature type="region of interest" description="Disordered" evidence="1">
    <location>
        <begin position="196"/>
        <end position="215"/>
    </location>
</feature>
<feature type="compositionally biased region" description="Basic and acidic residues" evidence="1">
    <location>
        <begin position="100"/>
        <end position="125"/>
    </location>
</feature>